<reference evidence="1" key="4">
    <citation type="submission" date="2024-05" db="EMBL/GenBank/DDBJ databases">
        <authorList>
            <person name="Sun Q."/>
            <person name="Zhou Y."/>
        </authorList>
    </citation>
    <scope>NUCLEOTIDE SEQUENCE</scope>
    <source>
        <strain evidence="1">CGMCC 4.5581</strain>
    </source>
</reference>
<reference evidence="4" key="2">
    <citation type="journal article" date="2019" name="Int. J. Syst. Evol. Microbiol.">
        <title>The Global Catalogue of Microorganisms (GCM) 10K type strain sequencing project: providing services to taxonomists for standard genome sequencing and annotation.</title>
        <authorList>
            <consortium name="The Broad Institute Genomics Platform"/>
            <consortium name="The Broad Institute Genome Sequencing Center for Infectious Disease"/>
            <person name="Wu L."/>
            <person name="Ma J."/>
        </authorList>
    </citation>
    <scope>NUCLEOTIDE SEQUENCE [LARGE SCALE GENOMIC DNA]</scope>
    <source>
        <strain evidence="4">CGMCC 4.5581</strain>
    </source>
</reference>
<evidence type="ECO:0000313" key="4">
    <source>
        <dbReference type="Proteomes" id="UP000648663"/>
    </source>
</evidence>
<accession>A0A846LM99</accession>
<dbReference type="SUPFAM" id="SSF109854">
    <property type="entry name" value="DinB/YfiT-like putative metalloenzymes"/>
    <property type="match status" value="1"/>
</dbReference>
<gene>
    <name evidence="2" type="ORF">FB380_000904</name>
    <name evidence="1" type="ORF">GCM10011589_20040</name>
</gene>
<name>A0A846LM99_9ACTN</name>
<dbReference type="Gene3D" id="1.20.120.450">
    <property type="entry name" value="dinb family like domain"/>
    <property type="match status" value="1"/>
</dbReference>
<keyword evidence="4" id="KW-1185">Reference proteome</keyword>
<organism evidence="2 3">
    <name type="scientific">Modestobacter marinus</name>
    <dbReference type="NCBI Taxonomy" id="477641"/>
    <lineage>
        <taxon>Bacteria</taxon>
        <taxon>Bacillati</taxon>
        <taxon>Actinomycetota</taxon>
        <taxon>Actinomycetes</taxon>
        <taxon>Geodermatophilales</taxon>
        <taxon>Geodermatophilaceae</taxon>
        <taxon>Modestobacter</taxon>
    </lineage>
</organism>
<sequence>MTVVPPAPTRVVPPSSDGERAALAAWLDFHRVTLLTKCAGLTPEQLGERAIPESALSLRGLLRHLTDVERYWFTRVVAGRDAPTVHWTEEEDAEFTGVGADGDDPATAVPAELAAFTAEVEASRAVAAGHGSLDDLSAGLRYGEQVTLRWVYLHMIEEYARHNGHADLLRERIDGATGW</sequence>
<dbReference type="Pfam" id="PF04978">
    <property type="entry name" value="MST"/>
    <property type="match status" value="1"/>
</dbReference>
<dbReference type="RefSeq" id="WP_166754042.1">
    <property type="nucleotide sequence ID" value="NZ_BAABJU010000018.1"/>
</dbReference>
<comment type="caution">
    <text evidence="2">The sequence shown here is derived from an EMBL/GenBank/DDBJ whole genome shotgun (WGS) entry which is preliminary data.</text>
</comment>
<dbReference type="InterPro" id="IPR007061">
    <property type="entry name" value="MST-like"/>
</dbReference>
<protein>
    <submittedName>
        <fullName evidence="2">Putative damage-inducible protein DinB</fullName>
    </submittedName>
</protein>
<dbReference type="AlphaFoldDB" id="A0A846LM99"/>
<evidence type="ECO:0000313" key="1">
    <source>
        <dbReference type="EMBL" id="GGL63858.1"/>
    </source>
</evidence>
<evidence type="ECO:0000313" key="2">
    <source>
        <dbReference type="EMBL" id="NIH66458.1"/>
    </source>
</evidence>
<reference evidence="1" key="1">
    <citation type="journal article" date="2014" name="Int. J. Syst. Evol. Microbiol.">
        <title>Complete genome of a new Firmicutes species belonging to the dominant human colonic microbiota ('Ruminococcus bicirculans') reveals two chromosomes and a selective capacity to utilize plant glucans.</title>
        <authorList>
            <consortium name="NISC Comparative Sequencing Program"/>
            <person name="Wegmann U."/>
            <person name="Louis P."/>
            <person name="Goesmann A."/>
            <person name="Henrissat B."/>
            <person name="Duncan S.H."/>
            <person name="Flint H.J."/>
        </authorList>
    </citation>
    <scope>NUCLEOTIDE SEQUENCE</scope>
    <source>
        <strain evidence="1">CGMCC 4.5581</strain>
    </source>
</reference>
<proteinExistence type="predicted"/>
<dbReference type="InterPro" id="IPR034660">
    <property type="entry name" value="DinB/YfiT-like"/>
</dbReference>
<dbReference type="EMBL" id="JAAMPA010000001">
    <property type="protein sequence ID" value="NIH66458.1"/>
    <property type="molecule type" value="Genomic_DNA"/>
</dbReference>
<reference evidence="2 3" key="3">
    <citation type="submission" date="2020-02" db="EMBL/GenBank/DDBJ databases">
        <title>Sequencing the genomes of 1000 actinobacteria strains.</title>
        <authorList>
            <person name="Klenk H.-P."/>
        </authorList>
    </citation>
    <scope>NUCLEOTIDE SEQUENCE [LARGE SCALE GENOMIC DNA]</scope>
    <source>
        <strain evidence="2 3">DSM 45201</strain>
    </source>
</reference>
<evidence type="ECO:0000313" key="3">
    <source>
        <dbReference type="Proteomes" id="UP000552836"/>
    </source>
</evidence>
<dbReference type="Proteomes" id="UP000552836">
    <property type="component" value="Unassembled WGS sequence"/>
</dbReference>
<dbReference type="EMBL" id="BMMI01000003">
    <property type="protein sequence ID" value="GGL63858.1"/>
    <property type="molecule type" value="Genomic_DNA"/>
</dbReference>
<dbReference type="Proteomes" id="UP000648663">
    <property type="component" value="Unassembled WGS sequence"/>
</dbReference>